<dbReference type="CDD" id="cd02859">
    <property type="entry name" value="E_set_AMPKbeta_like_N"/>
    <property type="match status" value="1"/>
</dbReference>
<dbReference type="InterPro" id="IPR032640">
    <property type="entry name" value="AMPK1_CBM"/>
</dbReference>
<organism evidence="5 6">
    <name type="scientific">Pichia angusta</name>
    <name type="common">Yeast</name>
    <name type="synonym">Hansenula polymorpha</name>
    <dbReference type="NCBI Taxonomy" id="870730"/>
    <lineage>
        <taxon>Eukaryota</taxon>
        <taxon>Fungi</taxon>
        <taxon>Dikarya</taxon>
        <taxon>Ascomycota</taxon>
        <taxon>Saccharomycotina</taxon>
        <taxon>Pichiomycetes</taxon>
        <taxon>Pichiales</taxon>
        <taxon>Pichiaceae</taxon>
        <taxon>Ogataea</taxon>
    </lineage>
</organism>
<dbReference type="GeneID" id="66126946"/>
<feature type="compositionally biased region" description="Polar residues" evidence="3">
    <location>
        <begin position="424"/>
        <end position="439"/>
    </location>
</feature>
<dbReference type="PANTHER" id="PTHR24070">
    <property type="entry name" value="RAS, DI-RAS, AND RHEB FAMILY MEMBERS OF SMALL GTPASE SUPERFAMILY"/>
    <property type="match status" value="1"/>
</dbReference>
<reference evidence="5" key="1">
    <citation type="journal article" date="2021" name="G3 (Bethesda)">
        <title>Genomic diversity, chromosomal rearrangements, and interspecies hybridization in the ogataea polymorpha species complex.</title>
        <authorList>
            <person name="Hanson S.J."/>
            <person name="Cinneide E.O."/>
            <person name="Salzberg L.I."/>
            <person name="Wolfe K.H."/>
            <person name="McGowan J."/>
            <person name="Fitzpatrick D.A."/>
            <person name="Matlin K."/>
        </authorList>
    </citation>
    <scope>NUCLEOTIDE SEQUENCE</scope>
    <source>
        <strain evidence="5">61-244</strain>
    </source>
</reference>
<dbReference type="EMBL" id="JAHLUX010000005">
    <property type="protein sequence ID" value="KAG7819027.1"/>
    <property type="molecule type" value="Genomic_DNA"/>
</dbReference>
<feature type="compositionally biased region" description="Basic and acidic residues" evidence="3">
    <location>
        <begin position="479"/>
        <end position="495"/>
    </location>
</feature>
<accession>A0AAN6DIG1</accession>
<dbReference type="SMART" id="SM00174">
    <property type="entry name" value="RHO"/>
    <property type="match status" value="1"/>
</dbReference>
<keyword evidence="1" id="KW-0547">Nucleotide-binding</keyword>
<dbReference type="SUPFAM" id="SSF52540">
    <property type="entry name" value="P-loop containing nucleoside triphosphate hydrolases"/>
    <property type="match status" value="1"/>
</dbReference>
<feature type="compositionally biased region" description="Polar residues" evidence="3">
    <location>
        <begin position="446"/>
        <end position="462"/>
    </location>
</feature>
<dbReference type="Pfam" id="PF16561">
    <property type="entry name" value="AMPK1_CBM"/>
    <property type="match status" value="1"/>
</dbReference>
<dbReference type="SMART" id="SM00175">
    <property type="entry name" value="RAB"/>
    <property type="match status" value="1"/>
</dbReference>
<dbReference type="InterPro" id="IPR001806">
    <property type="entry name" value="Small_GTPase"/>
</dbReference>
<dbReference type="GO" id="GO:0003924">
    <property type="term" value="F:GTPase activity"/>
    <property type="evidence" value="ECO:0007669"/>
    <property type="project" value="InterPro"/>
</dbReference>
<dbReference type="GO" id="GO:0005525">
    <property type="term" value="F:GTP binding"/>
    <property type="evidence" value="ECO:0007669"/>
    <property type="project" value="UniProtKB-KW"/>
</dbReference>
<dbReference type="InterPro" id="IPR013783">
    <property type="entry name" value="Ig-like_fold"/>
</dbReference>
<dbReference type="Gene3D" id="3.40.50.300">
    <property type="entry name" value="P-loop containing nucleotide triphosphate hydrolases"/>
    <property type="match status" value="1"/>
</dbReference>
<feature type="domain" description="AMP-activated protein kinase glycogen-binding" evidence="4">
    <location>
        <begin position="186"/>
        <end position="257"/>
    </location>
</feature>
<dbReference type="Gene3D" id="2.60.40.10">
    <property type="entry name" value="Immunoglobulins"/>
    <property type="match status" value="1"/>
</dbReference>
<dbReference type="PROSITE" id="PS51421">
    <property type="entry name" value="RAS"/>
    <property type="match status" value="1"/>
</dbReference>
<dbReference type="AlphaFoldDB" id="A0AAN6DIG1"/>
<dbReference type="SMART" id="SM00173">
    <property type="entry name" value="RAS"/>
    <property type="match status" value="1"/>
</dbReference>
<evidence type="ECO:0000256" key="3">
    <source>
        <dbReference type="SAM" id="MobiDB-lite"/>
    </source>
</evidence>
<dbReference type="NCBIfam" id="TIGR00231">
    <property type="entry name" value="small_GTP"/>
    <property type="match status" value="1"/>
</dbReference>
<evidence type="ECO:0000256" key="2">
    <source>
        <dbReference type="ARBA" id="ARBA00023134"/>
    </source>
</evidence>
<proteinExistence type="predicted"/>
<feature type="compositionally biased region" description="Low complexity" evidence="3">
    <location>
        <begin position="386"/>
        <end position="402"/>
    </location>
</feature>
<comment type="caution">
    <text evidence="5">The sequence shown here is derived from an EMBL/GenBank/DDBJ whole genome shotgun (WGS) entry which is preliminary data.</text>
</comment>
<dbReference type="InterPro" id="IPR020849">
    <property type="entry name" value="Small_GTPase_Ras-type"/>
</dbReference>
<dbReference type="InterPro" id="IPR005225">
    <property type="entry name" value="Small_GTP-bd"/>
</dbReference>
<dbReference type="GO" id="GO:0016020">
    <property type="term" value="C:membrane"/>
    <property type="evidence" value="ECO:0007669"/>
    <property type="project" value="InterPro"/>
</dbReference>
<dbReference type="GO" id="GO:0007165">
    <property type="term" value="P:signal transduction"/>
    <property type="evidence" value="ECO:0007669"/>
    <property type="project" value="InterPro"/>
</dbReference>
<keyword evidence="2" id="KW-0342">GTP-binding</keyword>
<dbReference type="Proteomes" id="UP001196530">
    <property type="component" value="Unassembled WGS sequence"/>
</dbReference>
<evidence type="ECO:0000259" key="4">
    <source>
        <dbReference type="Pfam" id="PF16561"/>
    </source>
</evidence>
<dbReference type="InterPro" id="IPR014756">
    <property type="entry name" value="Ig_E-set"/>
</dbReference>
<feature type="region of interest" description="Disordered" evidence="3">
    <location>
        <begin position="330"/>
        <end position="534"/>
    </location>
</feature>
<dbReference type="RefSeq" id="XP_043060049.1">
    <property type="nucleotide sequence ID" value="XM_043203421.1"/>
</dbReference>
<protein>
    <recommendedName>
        <fullName evidence="4">AMP-activated protein kinase glycogen-binding domain-containing protein</fullName>
    </recommendedName>
</protein>
<evidence type="ECO:0000256" key="1">
    <source>
        <dbReference type="ARBA" id="ARBA00022741"/>
    </source>
</evidence>
<feature type="compositionally biased region" description="Basic residues" evidence="3">
    <location>
        <begin position="519"/>
        <end position="534"/>
    </location>
</feature>
<dbReference type="PROSITE" id="PS51419">
    <property type="entry name" value="RAB"/>
    <property type="match status" value="1"/>
</dbReference>
<feature type="compositionally biased region" description="Polar residues" evidence="3">
    <location>
        <begin position="343"/>
        <end position="361"/>
    </location>
</feature>
<dbReference type="PRINTS" id="PR00449">
    <property type="entry name" value="RASTRNSFRMNG"/>
</dbReference>
<sequence length="534" mass="56883">MSKERKIALVGARAVGKSSLAAQFAEESFNDHYFPTIENQLKKEVKYKGIDYSLEIMDTAGQDEFSTLHNKLLIGVHGYMLVYSINSRQSFDMLAVVRDKILDGLGISSVEDGPPIVIVGNKSDLDFQRQVSEAELKQLAKVFGDVPCFECSAKNNYNVHEAFGAVIDQIEDIKEPKDEEETQAKKSVILTGSFDNWSQSLPLIKQRDGSFSLSFPFPNDTEKVAFKFVVDGKWITSEDYKVETDELGNKNNVLYAKDVVSAQGSNSTRIPEAGGMAVPLAGGNASLPKSKAETGGSEYKPTVLPSTEGQQVTLGEPGVVVPANPHSISAFSEVRDVDPKTLNEPSGSTKSAPAETTTATKSPEAAKTLDPAEQSKVSGTAGSTNATGAPEASAAALASGPGVVIPEDPQSISALNDVRDVNPKTLNAPSEPTTSQTETAVADEATNPSTQDTAETAASEPSETGAKKTKYVKRVVSKIKKDEAEQTPESEKETTAAETPAKSAPPAKAEQKTANSSSPKKKTGFFAKLKKALK</sequence>
<evidence type="ECO:0000313" key="5">
    <source>
        <dbReference type="EMBL" id="KAG7819027.1"/>
    </source>
</evidence>
<feature type="compositionally biased region" description="Basic residues" evidence="3">
    <location>
        <begin position="467"/>
        <end position="478"/>
    </location>
</feature>
<dbReference type="Pfam" id="PF00071">
    <property type="entry name" value="Ras"/>
    <property type="match status" value="1"/>
</dbReference>
<evidence type="ECO:0000313" key="6">
    <source>
        <dbReference type="Proteomes" id="UP001196530"/>
    </source>
</evidence>
<dbReference type="FunFam" id="3.40.50.300:FF:001447">
    <property type="entry name" value="Ras-related protein Rab-1B"/>
    <property type="match status" value="1"/>
</dbReference>
<feature type="compositionally biased region" description="Polar residues" evidence="3">
    <location>
        <begin position="375"/>
        <end position="385"/>
    </location>
</feature>
<dbReference type="PROSITE" id="PS51420">
    <property type="entry name" value="RHO"/>
    <property type="match status" value="1"/>
</dbReference>
<name>A0AAN6DIG1_PICAN</name>
<gene>
    <name evidence="5" type="ORF">KL928_002895</name>
</gene>
<dbReference type="InterPro" id="IPR027417">
    <property type="entry name" value="P-loop_NTPase"/>
</dbReference>
<dbReference type="SUPFAM" id="SSF81296">
    <property type="entry name" value="E set domains"/>
    <property type="match status" value="1"/>
</dbReference>
<feature type="region of interest" description="Disordered" evidence="3">
    <location>
        <begin position="284"/>
        <end position="304"/>
    </location>
</feature>